<protein>
    <submittedName>
        <fullName evidence="2">Uncharacterized protein</fullName>
    </submittedName>
</protein>
<evidence type="ECO:0000313" key="2">
    <source>
        <dbReference type="EMBL" id="SIO67208.1"/>
    </source>
</evidence>
<reference evidence="2 3" key="1">
    <citation type="submission" date="2016-11" db="EMBL/GenBank/DDBJ databases">
        <authorList>
            <person name="Jaros S."/>
            <person name="Januszkiewicz K."/>
            <person name="Wedrychowicz H."/>
        </authorList>
    </citation>
    <scope>NUCLEOTIDE SEQUENCE [LARGE SCALE GENOMIC DNA]</scope>
    <source>
        <strain evidence="2 3">GAS95</strain>
    </source>
</reference>
<gene>
    <name evidence="2" type="ORF">SAMN05444165_6953</name>
</gene>
<evidence type="ECO:0000313" key="3">
    <source>
        <dbReference type="Proteomes" id="UP000185151"/>
    </source>
</evidence>
<dbReference type="AlphaFoldDB" id="A0A1N6LEM5"/>
<organism evidence="2 3">
    <name type="scientific">Paraburkholderia phenazinium</name>
    <dbReference type="NCBI Taxonomy" id="60549"/>
    <lineage>
        <taxon>Bacteria</taxon>
        <taxon>Pseudomonadati</taxon>
        <taxon>Pseudomonadota</taxon>
        <taxon>Betaproteobacteria</taxon>
        <taxon>Burkholderiales</taxon>
        <taxon>Burkholderiaceae</taxon>
        <taxon>Paraburkholderia</taxon>
    </lineage>
</organism>
<evidence type="ECO:0000256" key="1">
    <source>
        <dbReference type="SAM" id="Phobius"/>
    </source>
</evidence>
<dbReference type="Proteomes" id="UP000185151">
    <property type="component" value="Unassembled WGS sequence"/>
</dbReference>
<dbReference type="EMBL" id="FSRU01000003">
    <property type="protein sequence ID" value="SIO67208.1"/>
    <property type="molecule type" value="Genomic_DNA"/>
</dbReference>
<proteinExistence type="predicted"/>
<name>A0A1N6LEM5_9BURK</name>
<sequence length="102" mass="11054">MFIIESLVLQLKGAMRLPRAVPALAPSRSPALRYGPVRFIAGMGKRIARAALRLAHAGAPLTPVGYVLVFVTLAAMLLVAMLSTSPLSHELGRSDRLSWWFS</sequence>
<accession>A0A1N6LEM5</accession>
<keyword evidence="1" id="KW-0472">Membrane</keyword>
<keyword evidence="1" id="KW-0812">Transmembrane</keyword>
<dbReference type="RefSeq" id="WP_074301953.1">
    <property type="nucleotide sequence ID" value="NZ_FSRU01000003.1"/>
</dbReference>
<feature type="transmembrane region" description="Helical" evidence="1">
    <location>
        <begin position="64"/>
        <end position="83"/>
    </location>
</feature>
<keyword evidence="1" id="KW-1133">Transmembrane helix</keyword>
<keyword evidence="3" id="KW-1185">Reference proteome</keyword>